<protein>
    <recommendedName>
        <fullName evidence="3">4'-phosphopantetheinyl transferase domain-containing protein</fullName>
    </recommendedName>
</protein>
<dbReference type="PANTHER" id="PTHR12215">
    <property type="entry name" value="PHOSPHOPANTETHEINE TRANSFERASE"/>
    <property type="match status" value="1"/>
</dbReference>
<feature type="domain" description="4'-phosphopantetheinyl transferase" evidence="3">
    <location>
        <begin position="117"/>
        <end position="185"/>
    </location>
</feature>
<evidence type="ECO:0000256" key="1">
    <source>
        <dbReference type="ARBA" id="ARBA00010990"/>
    </source>
</evidence>
<dbReference type="GO" id="GO:0005829">
    <property type="term" value="C:cytosol"/>
    <property type="evidence" value="ECO:0007669"/>
    <property type="project" value="TreeGrafter"/>
</dbReference>
<dbReference type="RefSeq" id="WP_051874982.1">
    <property type="nucleotide sequence ID" value="NZ_CAWLWA010000081.1"/>
</dbReference>
<evidence type="ECO:0000256" key="2">
    <source>
        <dbReference type="ARBA" id="ARBA00022679"/>
    </source>
</evidence>
<dbReference type="Gene3D" id="3.90.470.20">
    <property type="entry name" value="4'-phosphopantetheinyl transferase domain"/>
    <property type="match status" value="1"/>
</dbReference>
<keyword evidence="2" id="KW-0808">Transferase</keyword>
<proteinExistence type="inferred from homology"/>
<evidence type="ECO:0000313" key="4">
    <source>
        <dbReference type="EMBL" id="CDH30870.1"/>
    </source>
</evidence>
<dbReference type="Pfam" id="PF01648">
    <property type="entry name" value="ACPS"/>
    <property type="match status" value="1"/>
</dbReference>
<dbReference type="EMBL" id="CBTB010000016">
    <property type="protein sequence ID" value="CDH30870.1"/>
    <property type="molecule type" value="Genomic_DNA"/>
</dbReference>
<dbReference type="Proteomes" id="UP000028480">
    <property type="component" value="Unassembled WGS sequence"/>
</dbReference>
<dbReference type="AlphaFoldDB" id="A0A077QCK6"/>
<sequence length="229" mass="26564">MKWNNIKVYLINKRVLVTAFTGNLQDAIPDDDVTLLSDSEKHYVLGITNELNRTRFISGRSFLRRAVGYMLDTKYYTGDFFIDKFGKPYLPPPYSWLYFNVSHTHHLISVAFTQGEPIGIDIELRGRQIPQNLMSYVFSTEEIKSILEVTDWQSAFLLGWVCKEAVLKCIGCGFLLDPKQIRIRYEEGKIINWKAYHLSNYNKLNMVYHLIPMTQIQNSIGVIAIRDNV</sequence>
<dbReference type="GO" id="GO:0008897">
    <property type="term" value="F:holo-[acyl-carrier-protein] synthase activity"/>
    <property type="evidence" value="ECO:0007669"/>
    <property type="project" value="InterPro"/>
</dbReference>
<dbReference type="InterPro" id="IPR050559">
    <property type="entry name" value="P-Pant_transferase_sf"/>
</dbReference>
<dbReference type="GO" id="GO:0019878">
    <property type="term" value="P:lysine biosynthetic process via aminoadipic acid"/>
    <property type="evidence" value="ECO:0007669"/>
    <property type="project" value="TreeGrafter"/>
</dbReference>
<organism evidence="4">
    <name type="scientific">Xenorhabdus bovienii str. Intermedium</name>
    <dbReference type="NCBI Taxonomy" id="1379677"/>
    <lineage>
        <taxon>Bacteria</taxon>
        <taxon>Pseudomonadati</taxon>
        <taxon>Pseudomonadota</taxon>
        <taxon>Gammaproteobacteria</taxon>
        <taxon>Enterobacterales</taxon>
        <taxon>Morganellaceae</taxon>
        <taxon>Xenorhabdus</taxon>
    </lineage>
</organism>
<dbReference type="HOGENOM" id="CLU_1209408_0_0_6"/>
<dbReference type="GO" id="GO:0000287">
    <property type="term" value="F:magnesium ion binding"/>
    <property type="evidence" value="ECO:0007669"/>
    <property type="project" value="InterPro"/>
</dbReference>
<name>A0A077QCK6_XENBV</name>
<accession>A0A077QCK6</accession>
<dbReference type="InterPro" id="IPR008278">
    <property type="entry name" value="4-PPantetheinyl_Trfase_dom"/>
</dbReference>
<evidence type="ECO:0000259" key="3">
    <source>
        <dbReference type="Pfam" id="PF01648"/>
    </source>
</evidence>
<comment type="caution">
    <text evidence="4">The sequence shown here is derived from an EMBL/GenBank/DDBJ whole genome shotgun (WGS) entry which is preliminary data.</text>
</comment>
<dbReference type="InterPro" id="IPR037143">
    <property type="entry name" value="4-PPantetheinyl_Trfase_dom_sf"/>
</dbReference>
<gene>
    <name evidence="4" type="ORF">XBI1_1120018</name>
</gene>
<reference evidence="4" key="1">
    <citation type="submission" date="2013-07" db="EMBL/GenBank/DDBJ databases">
        <title>Sub-species coevolution in mutualistic symbiosis.</title>
        <authorList>
            <person name="Murfin K."/>
            <person name="Klassen J."/>
            <person name="Lee M."/>
            <person name="Forst S."/>
            <person name="Stock P."/>
            <person name="Goodrich-Blair H."/>
        </authorList>
    </citation>
    <scope>NUCLEOTIDE SEQUENCE [LARGE SCALE GENOMIC DNA]</scope>
    <source>
        <strain evidence="4">Intermedium</strain>
    </source>
</reference>
<dbReference type="SUPFAM" id="SSF56214">
    <property type="entry name" value="4'-phosphopantetheinyl transferase"/>
    <property type="match status" value="2"/>
</dbReference>
<dbReference type="PANTHER" id="PTHR12215:SF10">
    <property type="entry name" value="L-AMINOADIPATE-SEMIALDEHYDE DEHYDROGENASE-PHOSPHOPANTETHEINYL TRANSFERASE"/>
    <property type="match status" value="1"/>
</dbReference>
<comment type="similarity">
    <text evidence="1">Belongs to the P-Pant transferase superfamily. Gsp/Sfp/HetI/AcpT family.</text>
</comment>